<protein>
    <submittedName>
        <fullName evidence="1">Uncharacterized protein</fullName>
    </submittedName>
</protein>
<organism evidence="1 2">
    <name type="scientific">Candidatus Iainarchaeum sp</name>
    <dbReference type="NCBI Taxonomy" id="3101447"/>
    <lineage>
        <taxon>Archaea</taxon>
        <taxon>Candidatus Iainarchaeota</taxon>
        <taxon>Candidatus Iainarchaeia</taxon>
        <taxon>Candidatus Iainarchaeales</taxon>
        <taxon>Candidatus Iainarchaeaceae</taxon>
        <taxon>Candidatus Iainarchaeum</taxon>
    </lineage>
</organism>
<comment type="caution">
    <text evidence="1">The sequence shown here is derived from an EMBL/GenBank/DDBJ whole genome shotgun (WGS) entry which is preliminary data.</text>
</comment>
<gene>
    <name evidence="1" type="ORF">HON47_05510</name>
</gene>
<dbReference type="EMBL" id="JABJNZ010000068">
    <property type="protein sequence ID" value="MBT4871005.1"/>
    <property type="molecule type" value="Genomic_DNA"/>
</dbReference>
<evidence type="ECO:0000313" key="1">
    <source>
        <dbReference type="EMBL" id="MBT4871005.1"/>
    </source>
</evidence>
<sequence>MDTPVKKVKVGGIEAAVWENTSKEGNKYFTTSMERNYKDGEEWKKTNSLRSTDLPKAILALQKAFEFTMLKEE</sequence>
<proteinExistence type="predicted"/>
<dbReference type="Proteomes" id="UP000722459">
    <property type="component" value="Unassembled WGS sequence"/>
</dbReference>
<name>A0A8T5GG78_9ARCH</name>
<evidence type="ECO:0000313" key="2">
    <source>
        <dbReference type="Proteomes" id="UP000722459"/>
    </source>
</evidence>
<dbReference type="AlphaFoldDB" id="A0A8T5GG78"/>
<accession>A0A8T5GG78</accession>
<reference evidence="1" key="1">
    <citation type="journal article" date="2021" name="ISME J.">
        <title>Mercury methylation by metabolically versatile and cosmopolitan marine bacteria.</title>
        <authorList>
            <person name="Lin H."/>
            <person name="Ascher D.B."/>
            <person name="Myung Y."/>
            <person name="Lamborg C.H."/>
            <person name="Hallam S.J."/>
            <person name="Gionfriddo C.M."/>
            <person name="Holt K.E."/>
            <person name="Moreau J.W."/>
        </authorList>
    </citation>
    <scope>NUCLEOTIDE SEQUENCE</scope>
    <source>
        <strain evidence="1">SI075_bin30</strain>
    </source>
</reference>